<dbReference type="GO" id="GO:0016787">
    <property type="term" value="F:hydrolase activity"/>
    <property type="evidence" value="ECO:0007669"/>
    <property type="project" value="UniProtKB-KW"/>
</dbReference>
<keyword evidence="2 4" id="KW-0378">Hydrolase</keyword>
<dbReference type="RefSeq" id="WP_169297903.1">
    <property type="nucleotide sequence ID" value="NZ_JABBNI010000020.1"/>
</dbReference>
<evidence type="ECO:0000256" key="1">
    <source>
        <dbReference type="ARBA" id="ARBA00006336"/>
    </source>
</evidence>
<proteinExistence type="inferred from homology"/>
<dbReference type="InterPro" id="IPR036380">
    <property type="entry name" value="Isochorismatase-like_sf"/>
</dbReference>
<gene>
    <name evidence="4" type="ORF">HBE96_11555</name>
</gene>
<dbReference type="PANTHER" id="PTHR43540">
    <property type="entry name" value="PEROXYUREIDOACRYLATE/UREIDOACRYLATE AMIDOHYDROLASE-RELATED"/>
    <property type="match status" value="1"/>
</dbReference>
<dbReference type="Gene3D" id="3.40.50.850">
    <property type="entry name" value="Isochorismatase-like"/>
    <property type="match status" value="1"/>
</dbReference>
<reference evidence="4 5" key="1">
    <citation type="submission" date="2020-04" db="EMBL/GenBank/DDBJ databases">
        <authorList>
            <person name="Doyle D.A."/>
        </authorList>
    </citation>
    <scope>NUCLEOTIDE SEQUENCE [LARGE SCALE GENOMIC DNA]</scope>
    <source>
        <strain evidence="4 5">P21</strain>
    </source>
</reference>
<reference evidence="4 5" key="2">
    <citation type="submission" date="2020-06" db="EMBL/GenBank/DDBJ databases">
        <title>Complete Genome Sequence of Clostridium muelleri sp. nov. P21T, an Acid-Alcohol Producing Acetogen Isolated from Old Hay.</title>
        <authorList>
            <person name="Duncan K.E."/>
            <person name="Tanner R.S."/>
        </authorList>
    </citation>
    <scope>NUCLEOTIDE SEQUENCE [LARGE SCALE GENOMIC DNA]</scope>
    <source>
        <strain evidence="4 5">P21</strain>
    </source>
</reference>
<dbReference type="InterPro" id="IPR050272">
    <property type="entry name" value="Isochorismatase-like_hydrls"/>
</dbReference>
<feature type="domain" description="Isochorismatase-like" evidence="3">
    <location>
        <begin position="4"/>
        <end position="178"/>
    </location>
</feature>
<organism evidence="4 5">
    <name type="scientific">Clostridium muellerianum</name>
    <dbReference type="NCBI Taxonomy" id="2716538"/>
    <lineage>
        <taxon>Bacteria</taxon>
        <taxon>Bacillati</taxon>
        <taxon>Bacillota</taxon>
        <taxon>Clostridia</taxon>
        <taxon>Eubacteriales</taxon>
        <taxon>Clostridiaceae</taxon>
        <taxon>Clostridium</taxon>
    </lineage>
</organism>
<name>A0A7Y0HPR8_9CLOT</name>
<evidence type="ECO:0000313" key="4">
    <source>
        <dbReference type="EMBL" id="NMM63301.1"/>
    </source>
</evidence>
<protein>
    <submittedName>
        <fullName evidence="4">Cysteine hydrolase family protein</fullName>
    </submittedName>
</protein>
<evidence type="ECO:0000313" key="5">
    <source>
        <dbReference type="Proteomes" id="UP000537131"/>
    </source>
</evidence>
<dbReference type="AlphaFoldDB" id="A0A7Y0HPR8"/>
<sequence length="181" mass="20601">MKKLLVVVDYQSDFVDGTLGFEKAKTLEKTIYNRINEYIQNGHKVVFTYDTHYEEYLNTREGKNLPVMHCIKGTNGHKLYGKINDFSNLKNTLHHEKEGFGIKPKDMVELASEIGDDIEEIQVIGVVTNICVISNVVMFQSQFRNADVVVDASLCASFDDSLHEKALDVMEGLQVKVINRR</sequence>
<comment type="caution">
    <text evidence="4">The sequence shown here is derived from an EMBL/GenBank/DDBJ whole genome shotgun (WGS) entry which is preliminary data.</text>
</comment>
<comment type="similarity">
    <text evidence="1">Belongs to the isochorismatase family.</text>
</comment>
<evidence type="ECO:0000256" key="2">
    <source>
        <dbReference type="ARBA" id="ARBA00022801"/>
    </source>
</evidence>
<dbReference type="SUPFAM" id="SSF52499">
    <property type="entry name" value="Isochorismatase-like hydrolases"/>
    <property type="match status" value="1"/>
</dbReference>
<dbReference type="PANTHER" id="PTHR43540:SF10">
    <property type="entry name" value="ISOCHORISMATASE"/>
    <property type="match status" value="1"/>
</dbReference>
<dbReference type="EMBL" id="JABBNI010000020">
    <property type="protein sequence ID" value="NMM63301.1"/>
    <property type="molecule type" value="Genomic_DNA"/>
</dbReference>
<accession>A0A7Y0HPR8</accession>
<dbReference type="Proteomes" id="UP000537131">
    <property type="component" value="Unassembled WGS sequence"/>
</dbReference>
<evidence type="ECO:0000259" key="3">
    <source>
        <dbReference type="Pfam" id="PF00857"/>
    </source>
</evidence>
<keyword evidence="5" id="KW-1185">Reference proteome</keyword>
<dbReference type="InterPro" id="IPR000868">
    <property type="entry name" value="Isochorismatase-like_dom"/>
</dbReference>
<dbReference type="Pfam" id="PF00857">
    <property type="entry name" value="Isochorismatase"/>
    <property type="match status" value="1"/>
</dbReference>